<dbReference type="STRING" id="564137.SAMN04488238_1456"/>
<proteinExistence type="predicted"/>
<sequence>MNRWVMGPEKPTNLAEPSSFLDCKFEVGTLVCPEGFSDVVRHEDGGVIIMAKNKDFYGFVILGVPQLRDAITRDTSSVLSI</sequence>
<organism evidence="1 2">
    <name type="scientific">Roseicitreum antarcticum</name>
    <dbReference type="NCBI Taxonomy" id="564137"/>
    <lineage>
        <taxon>Bacteria</taxon>
        <taxon>Pseudomonadati</taxon>
        <taxon>Pseudomonadota</taxon>
        <taxon>Alphaproteobacteria</taxon>
        <taxon>Rhodobacterales</taxon>
        <taxon>Paracoccaceae</taxon>
        <taxon>Roseicitreum</taxon>
    </lineage>
</organism>
<dbReference type="AlphaFoldDB" id="A0A1H3FSB1"/>
<dbReference type="Proteomes" id="UP000198539">
    <property type="component" value="Unassembled WGS sequence"/>
</dbReference>
<name>A0A1H3FSB1_9RHOB</name>
<protein>
    <submittedName>
        <fullName evidence="1">Uncharacterized protein</fullName>
    </submittedName>
</protein>
<dbReference type="RefSeq" id="WP_143033586.1">
    <property type="nucleotide sequence ID" value="NZ_CP061498.1"/>
</dbReference>
<evidence type="ECO:0000313" key="2">
    <source>
        <dbReference type="Proteomes" id="UP000198539"/>
    </source>
</evidence>
<dbReference type="EMBL" id="FNOM01000045">
    <property type="protein sequence ID" value="SDX93009.1"/>
    <property type="molecule type" value="Genomic_DNA"/>
</dbReference>
<accession>A0A1H3FSB1</accession>
<keyword evidence="2" id="KW-1185">Reference proteome</keyword>
<evidence type="ECO:0000313" key="1">
    <source>
        <dbReference type="EMBL" id="SDX93009.1"/>
    </source>
</evidence>
<reference evidence="1 2" key="1">
    <citation type="submission" date="2016-10" db="EMBL/GenBank/DDBJ databases">
        <authorList>
            <person name="de Groot N.N."/>
        </authorList>
    </citation>
    <scope>NUCLEOTIDE SEQUENCE [LARGE SCALE GENOMIC DNA]</scope>
    <source>
        <strain evidence="1 2">CGMCC 1.8894</strain>
    </source>
</reference>
<gene>
    <name evidence="1" type="ORF">SAMN04488238_1456</name>
</gene>